<reference evidence="4" key="1">
    <citation type="submission" date="2020-10" db="EMBL/GenBank/DDBJ databases">
        <title>Connecting structure to function with the recovery of over 1000 high-quality activated sludge metagenome-assembled genomes encoding full-length rRNA genes using long-read sequencing.</title>
        <authorList>
            <person name="Singleton C.M."/>
            <person name="Petriglieri F."/>
            <person name="Kristensen J.M."/>
            <person name="Kirkegaard R.H."/>
            <person name="Michaelsen T.Y."/>
            <person name="Andersen M.H."/>
            <person name="Karst S.M."/>
            <person name="Dueholm M.S."/>
            <person name="Nielsen P.H."/>
            <person name="Albertsen M."/>
        </authorList>
    </citation>
    <scope>NUCLEOTIDE SEQUENCE</scope>
    <source>
        <strain evidence="4">Bjer_18-Q3-R1-45_BAT3C.347</strain>
    </source>
</reference>
<evidence type="ECO:0000256" key="1">
    <source>
        <dbReference type="ARBA" id="ARBA00023122"/>
    </source>
</evidence>
<feature type="domain" description="CBS" evidence="3">
    <location>
        <begin position="76"/>
        <end position="132"/>
    </location>
</feature>
<dbReference type="InterPro" id="IPR000644">
    <property type="entry name" value="CBS_dom"/>
</dbReference>
<dbReference type="CDD" id="cd04623">
    <property type="entry name" value="CBS_pair_bac_euk"/>
    <property type="match status" value="1"/>
</dbReference>
<dbReference type="Proteomes" id="UP000807785">
    <property type="component" value="Unassembled WGS sequence"/>
</dbReference>
<proteinExistence type="predicted"/>
<dbReference type="PANTHER" id="PTHR43080:SF2">
    <property type="entry name" value="CBS DOMAIN-CONTAINING PROTEIN"/>
    <property type="match status" value="1"/>
</dbReference>
<protein>
    <submittedName>
        <fullName evidence="4">CBS domain-containing protein</fullName>
    </submittedName>
</protein>
<keyword evidence="1 2" id="KW-0129">CBS domain</keyword>
<evidence type="ECO:0000259" key="3">
    <source>
        <dbReference type="PROSITE" id="PS51371"/>
    </source>
</evidence>
<sequence>MKTIGQLLQSKGATVVAVAPGDTVFSALTLMAQHNTGSVLVLEDGRLLGIFSERDYARKVALQEKTSRDMPVREVMTEKVCYVSPSITVDEGMALMTDKHVRHLPVLDAEAKVIGIVSIGDLVKETLSQQKFIIQQLEAYILR</sequence>
<dbReference type="PANTHER" id="PTHR43080">
    <property type="entry name" value="CBS DOMAIN-CONTAINING PROTEIN CBSX3, MITOCHONDRIAL"/>
    <property type="match status" value="1"/>
</dbReference>
<organism evidence="4 5">
    <name type="scientific">Candidatus Methylophosphatis roskildensis</name>
    <dbReference type="NCBI Taxonomy" id="2899263"/>
    <lineage>
        <taxon>Bacteria</taxon>
        <taxon>Pseudomonadati</taxon>
        <taxon>Pseudomonadota</taxon>
        <taxon>Betaproteobacteria</taxon>
        <taxon>Nitrosomonadales</taxon>
        <taxon>Sterolibacteriaceae</taxon>
        <taxon>Candidatus Methylophosphatis</taxon>
    </lineage>
</organism>
<dbReference type="InterPro" id="IPR044725">
    <property type="entry name" value="CBSX3_CBS_dom"/>
</dbReference>
<name>A0A9D7EAH9_9PROT</name>
<evidence type="ECO:0000313" key="5">
    <source>
        <dbReference type="Proteomes" id="UP000807785"/>
    </source>
</evidence>
<dbReference type="InterPro" id="IPR051257">
    <property type="entry name" value="Diverse_CBS-Domain"/>
</dbReference>
<dbReference type="Gene3D" id="3.10.580.10">
    <property type="entry name" value="CBS-domain"/>
    <property type="match status" value="1"/>
</dbReference>
<dbReference type="SUPFAM" id="SSF54631">
    <property type="entry name" value="CBS-domain pair"/>
    <property type="match status" value="1"/>
</dbReference>
<evidence type="ECO:0000256" key="2">
    <source>
        <dbReference type="PROSITE-ProRule" id="PRU00703"/>
    </source>
</evidence>
<evidence type="ECO:0000313" key="4">
    <source>
        <dbReference type="EMBL" id="MBK6974072.1"/>
    </source>
</evidence>
<accession>A0A9D7EAH9</accession>
<dbReference type="EMBL" id="JADJEV010000004">
    <property type="protein sequence ID" value="MBK6974072.1"/>
    <property type="molecule type" value="Genomic_DNA"/>
</dbReference>
<feature type="domain" description="CBS" evidence="3">
    <location>
        <begin position="9"/>
        <end position="67"/>
    </location>
</feature>
<dbReference type="SMART" id="SM00116">
    <property type="entry name" value="CBS"/>
    <property type="match status" value="2"/>
</dbReference>
<gene>
    <name evidence="4" type="ORF">IPH26_14420</name>
</gene>
<comment type="caution">
    <text evidence="4">The sequence shown here is derived from an EMBL/GenBank/DDBJ whole genome shotgun (WGS) entry which is preliminary data.</text>
</comment>
<dbReference type="InterPro" id="IPR046342">
    <property type="entry name" value="CBS_dom_sf"/>
</dbReference>
<dbReference type="PROSITE" id="PS51371">
    <property type="entry name" value="CBS"/>
    <property type="match status" value="2"/>
</dbReference>
<dbReference type="AlphaFoldDB" id="A0A9D7EAH9"/>
<dbReference type="Pfam" id="PF00571">
    <property type="entry name" value="CBS"/>
    <property type="match status" value="2"/>
</dbReference>